<dbReference type="InterPro" id="IPR024410">
    <property type="entry name" value="Phage_TAC_12"/>
</dbReference>
<accession>A0A246I5G2</accession>
<evidence type="ECO:0008006" key="3">
    <source>
        <dbReference type="Google" id="ProtNLM"/>
    </source>
</evidence>
<name>A0A246I5G2_STEMA</name>
<dbReference type="Proteomes" id="UP000197090">
    <property type="component" value="Unassembled WGS sequence"/>
</dbReference>
<evidence type="ECO:0000313" key="2">
    <source>
        <dbReference type="Proteomes" id="UP000197090"/>
    </source>
</evidence>
<dbReference type="RefSeq" id="WP_088497097.1">
    <property type="nucleotide sequence ID" value="NZ_JAEDWG010000035.1"/>
</dbReference>
<dbReference type="EMBL" id="NIVX01000076">
    <property type="protein sequence ID" value="OWQ73776.1"/>
    <property type="molecule type" value="Genomic_DNA"/>
</dbReference>
<reference evidence="1 2" key="1">
    <citation type="submission" date="2017-06" db="EMBL/GenBank/DDBJ databases">
        <authorList>
            <person name="Kim H.J."/>
            <person name="Triplett B.A."/>
        </authorList>
    </citation>
    <scope>NUCLEOTIDE SEQUENCE [LARGE SCALE GENOMIC DNA]</scope>
    <source>
        <strain evidence="1 2">594</strain>
    </source>
</reference>
<dbReference type="AlphaFoldDB" id="A0A246I5G2"/>
<sequence length="118" mass="12435">MDKSKILTSNAPVAREVKFSDGTTETVHFRQVSAGQMRRWRAAEASGNEDETCFAMQRLVAASLCDGDGKLVLSEAESQNLTANGLTDLFPHVMAVAGIGEDAKKSSPSVDASTSAAS</sequence>
<protein>
    <recommendedName>
        <fullName evidence="3">Phage tail assembly protein</fullName>
    </recommendedName>
</protein>
<gene>
    <name evidence="1" type="ORF">CEE63_11515</name>
</gene>
<comment type="caution">
    <text evidence="1">The sequence shown here is derived from an EMBL/GenBank/DDBJ whole genome shotgun (WGS) entry which is preliminary data.</text>
</comment>
<dbReference type="Pfam" id="PF16459">
    <property type="entry name" value="Phage_TAC_13"/>
    <property type="match status" value="1"/>
</dbReference>
<evidence type="ECO:0000313" key="1">
    <source>
        <dbReference type="EMBL" id="OWQ73776.1"/>
    </source>
</evidence>
<proteinExistence type="predicted"/>
<organism evidence="1 2">
    <name type="scientific">Stenotrophomonas maltophilia</name>
    <name type="common">Pseudomonas maltophilia</name>
    <name type="synonym">Xanthomonas maltophilia</name>
    <dbReference type="NCBI Taxonomy" id="40324"/>
    <lineage>
        <taxon>Bacteria</taxon>
        <taxon>Pseudomonadati</taxon>
        <taxon>Pseudomonadota</taxon>
        <taxon>Gammaproteobacteria</taxon>
        <taxon>Lysobacterales</taxon>
        <taxon>Lysobacteraceae</taxon>
        <taxon>Stenotrophomonas</taxon>
        <taxon>Stenotrophomonas maltophilia group</taxon>
    </lineage>
</organism>